<accession>A0A9K3GIV0</accession>
<comment type="caution">
    <text evidence="1">The sequence shown here is derived from an EMBL/GenBank/DDBJ whole genome shotgun (WGS) entry which is preliminary data.</text>
</comment>
<proteinExistence type="predicted"/>
<dbReference type="AlphaFoldDB" id="A0A9K3GIV0"/>
<name>A0A9K3GIV0_9EUKA</name>
<organism evidence="1 2">
    <name type="scientific">Kipferlia bialata</name>
    <dbReference type="NCBI Taxonomy" id="797122"/>
    <lineage>
        <taxon>Eukaryota</taxon>
        <taxon>Metamonada</taxon>
        <taxon>Carpediemonas-like organisms</taxon>
        <taxon>Kipferlia</taxon>
    </lineage>
</organism>
<keyword evidence="2" id="KW-1185">Reference proteome</keyword>
<dbReference type="Proteomes" id="UP000265618">
    <property type="component" value="Unassembled WGS sequence"/>
</dbReference>
<sequence>MGTNGLQGYRVGGVDKVSRVHNDSYPEYLGKAVLKYVRDCGSMEVLRERVQAMEVMKAGTVVSDTHLAAAEALDAALRAAAEGDEGETLNDGVFLPESEEERAHTTYGSLIHFNISLESLTALGFLADCSSFLANCLHNEGRHASLVGDEMMGWKVRGVKLYRQVPLRSLFGMSDDAIEGVVVGWKPLPEEEEGENSFYGSLAGTNRVRRHRQ</sequence>
<reference evidence="1 2" key="1">
    <citation type="journal article" date="2018" name="PLoS ONE">
        <title>The draft genome of Kipferlia bialata reveals reductive genome evolution in fornicate parasites.</title>
        <authorList>
            <person name="Tanifuji G."/>
            <person name="Takabayashi S."/>
            <person name="Kume K."/>
            <person name="Takagi M."/>
            <person name="Nakayama T."/>
            <person name="Kamikawa R."/>
            <person name="Inagaki Y."/>
            <person name="Hashimoto T."/>
        </authorList>
    </citation>
    <scope>NUCLEOTIDE SEQUENCE [LARGE SCALE GENOMIC DNA]</scope>
    <source>
        <strain evidence="1">NY0173</strain>
    </source>
</reference>
<dbReference type="EMBL" id="BDIP01001534">
    <property type="protein sequence ID" value="GIQ84598.1"/>
    <property type="molecule type" value="Genomic_DNA"/>
</dbReference>
<evidence type="ECO:0000313" key="2">
    <source>
        <dbReference type="Proteomes" id="UP000265618"/>
    </source>
</evidence>
<evidence type="ECO:0000313" key="1">
    <source>
        <dbReference type="EMBL" id="GIQ84598.1"/>
    </source>
</evidence>
<protein>
    <submittedName>
        <fullName evidence="1">Uncharacterized protein</fullName>
    </submittedName>
</protein>
<gene>
    <name evidence="1" type="ORF">KIPB_006124</name>
</gene>